<dbReference type="InterPro" id="IPR045749">
    <property type="entry name" value="DUF6090"/>
</dbReference>
<keyword evidence="1" id="KW-0812">Transmembrane</keyword>
<dbReference type="RefSeq" id="WP_185790095.1">
    <property type="nucleotide sequence ID" value="NZ_JACLCP010000005.1"/>
</dbReference>
<evidence type="ECO:0000313" key="2">
    <source>
        <dbReference type="EMBL" id="MBC2846384.1"/>
    </source>
</evidence>
<sequence length="239" mass="27909">MGKYFKYAIGEILLVVIGILLALQINNWNEQRKLEQQEANYYCKIKEDIISDLLNIQRSTESLDERQQTTKRLLTNLLKIQDDKSVILKDYLGTLRSYTFVPSKSAITDITSSGKLENLKNEDLKNTILNYYSEQEYALKIIEANQNNLSGKVFDYEDYSSFGIQETPLYRDIYGVELQSLLTSTDWHKDPNDKLFIHLKNHMNMTMILCQREKQLITDIERKAKALRDSLQTYCIPND</sequence>
<feature type="transmembrane region" description="Helical" evidence="1">
    <location>
        <begin position="7"/>
        <end position="25"/>
    </location>
</feature>
<protein>
    <submittedName>
        <fullName evidence="2">Uncharacterized protein</fullName>
    </submittedName>
</protein>
<gene>
    <name evidence="2" type="ORF">H7F21_14860</name>
</gene>
<evidence type="ECO:0000256" key="1">
    <source>
        <dbReference type="SAM" id="Phobius"/>
    </source>
</evidence>
<reference evidence="2" key="1">
    <citation type="submission" date="2020-08" db="EMBL/GenBank/DDBJ databases">
        <title>Winogradskyella ouciana sp. nov., isolated from the hadal seawater of the Mariana Trench.</title>
        <authorList>
            <person name="He X."/>
        </authorList>
    </citation>
    <scope>NUCLEOTIDE SEQUENCE [LARGE SCALE GENOMIC DNA]</scope>
    <source>
        <strain evidence="2">KCTC 52348</strain>
    </source>
</reference>
<organism evidence="2 3">
    <name type="scientific">Winogradskyella flava</name>
    <dbReference type="NCBI Taxonomy" id="1884876"/>
    <lineage>
        <taxon>Bacteria</taxon>
        <taxon>Pseudomonadati</taxon>
        <taxon>Bacteroidota</taxon>
        <taxon>Flavobacteriia</taxon>
        <taxon>Flavobacteriales</taxon>
        <taxon>Flavobacteriaceae</taxon>
        <taxon>Winogradskyella</taxon>
    </lineage>
</organism>
<accession>A0A842IWN2</accession>
<dbReference type="Pfam" id="PF19578">
    <property type="entry name" value="DUF6090"/>
    <property type="match status" value="1"/>
</dbReference>
<dbReference type="EMBL" id="JACLCP010000005">
    <property type="protein sequence ID" value="MBC2846384.1"/>
    <property type="molecule type" value="Genomic_DNA"/>
</dbReference>
<keyword evidence="1" id="KW-1133">Transmembrane helix</keyword>
<comment type="caution">
    <text evidence="2">The sequence shown here is derived from an EMBL/GenBank/DDBJ whole genome shotgun (WGS) entry which is preliminary data.</text>
</comment>
<dbReference type="Proteomes" id="UP000533900">
    <property type="component" value="Unassembled WGS sequence"/>
</dbReference>
<keyword evidence="1" id="KW-0472">Membrane</keyword>
<dbReference type="AlphaFoldDB" id="A0A842IWN2"/>
<evidence type="ECO:0000313" key="3">
    <source>
        <dbReference type="Proteomes" id="UP000533900"/>
    </source>
</evidence>
<keyword evidence="3" id="KW-1185">Reference proteome</keyword>
<name>A0A842IWN2_9FLAO</name>
<proteinExistence type="predicted"/>